<evidence type="ECO:0000256" key="5">
    <source>
        <dbReference type="SAM" id="Coils"/>
    </source>
</evidence>
<feature type="coiled-coil region" evidence="5">
    <location>
        <begin position="70"/>
        <end position="97"/>
    </location>
</feature>
<dbReference type="InterPro" id="IPR000551">
    <property type="entry name" value="MerR-type_HTH_dom"/>
</dbReference>
<keyword evidence="8" id="KW-1185">Reference proteome</keyword>
<keyword evidence="1" id="KW-0678">Repressor</keyword>
<dbReference type="SUPFAM" id="SSF89082">
    <property type="entry name" value="Antibiotic binding domain of TipA-like multidrug resistance regulators"/>
    <property type="match status" value="1"/>
</dbReference>
<evidence type="ECO:0000256" key="4">
    <source>
        <dbReference type="ARBA" id="ARBA00023163"/>
    </source>
</evidence>
<protein>
    <submittedName>
        <fullName evidence="7">MerR family transcriptional regulator</fullName>
    </submittedName>
</protein>
<proteinExistence type="predicted"/>
<dbReference type="PANTHER" id="PTHR30204:SF69">
    <property type="entry name" value="MERR-FAMILY TRANSCRIPTIONAL REGULATOR"/>
    <property type="match status" value="1"/>
</dbReference>
<dbReference type="Pfam" id="PF07739">
    <property type="entry name" value="TipAS"/>
    <property type="match status" value="1"/>
</dbReference>
<dbReference type="InterPro" id="IPR009061">
    <property type="entry name" value="DNA-bd_dom_put_sf"/>
</dbReference>
<dbReference type="CDD" id="cd01106">
    <property type="entry name" value="HTH_TipAL-Mta"/>
    <property type="match status" value="1"/>
</dbReference>
<dbReference type="EMBL" id="JBBDGL010000001">
    <property type="protein sequence ID" value="MEJ1154376.1"/>
    <property type="molecule type" value="Genomic_DNA"/>
</dbReference>
<keyword evidence="4" id="KW-0804">Transcription</keyword>
<evidence type="ECO:0000313" key="8">
    <source>
        <dbReference type="Proteomes" id="UP001368654"/>
    </source>
</evidence>
<dbReference type="RefSeq" id="WP_337336815.1">
    <property type="nucleotide sequence ID" value="NZ_JBBDGL010000001.1"/>
</dbReference>
<dbReference type="Gene3D" id="1.10.1660.10">
    <property type="match status" value="1"/>
</dbReference>
<dbReference type="SMART" id="SM00422">
    <property type="entry name" value="HTH_MERR"/>
    <property type="match status" value="1"/>
</dbReference>
<dbReference type="InterPro" id="IPR012925">
    <property type="entry name" value="TipAS_dom"/>
</dbReference>
<organism evidence="7 8">
    <name type="scientific">Microbacterium marmarense</name>
    <dbReference type="NCBI Taxonomy" id="3122051"/>
    <lineage>
        <taxon>Bacteria</taxon>
        <taxon>Bacillati</taxon>
        <taxon>Actinomycetota</taxon>
        <taxon>Actinomycetes</taxon>
        <taxon>Micrococcales</taxon>
        <taxon>Microbacteriaceae</taxon>
        <taxon>Microbacterium</taxon>
    </lineage>
</organism>
<gene>
    <name evidence="7" type="ORF">WDU96_02025</name>
</gene>
<dbReference type="Gene3D" id="1.10.490.50">
    <property type="entry name" value="Antibiotic binding domain of TipA-like multidrug resistance regulators"/>
    <property type="match status" value="1"/>
</dbReference>
<dbReference type="PANTHER" id="PTHR30204">
    <property type="entry name" value="REDOX-CYCLING DRUG-SENSING TRANSCRIPTIONAL ACTIVATOR SOXR"/>
    <property type="match status" value="1"/>
</dbReference>
<evidence type="ECO:0000259" key="6">
    <source>
        <dbReference type="PROSITE" id="PS50937"/>
    </source>
</evidence>
<keyword evidence="3" id="KW-0238">DNA-binding</keyword>
<evidence type="ECO:0000256" key="3">
    <source>
        <dbReference type="ARBA" id="ARBA00023125"/>
    </source>
</evidence>
<dbReference type="InterPro" id="IPR036244">
    <property type="entry name" value="TipA-like_antibiotic-bd"/>
</dbReference>
<evidence type="ECO:0000256" key="2">
    <source>
        <dbReference type="ARBA" id="ARBA00023015"/>
    </source>
</evidence>
<evidence type="ECO:0000256" key="1">
    <source>
        <dbReference type="ARBA" id="ARBA00022491"/>
    </source>
</evidence>
<feature type="domain" description="HTH merR-type" evidence="6">
    <location>
        <begin position="3"/>
        <end position="72"/>
    </location>
</feature>
<dbReference type="Pfam" id="PF13411">
    <property type="entry name" value="MerR_1"/>
    <property type="match status" value="1"/>
</dbReference>
<dbReference type="Proteomes" id="UP001368654">
    <property type="component" value="Unassembled WGS sequence"/>
</dbReference>
<dbReference type="PROSITE" id="PS50937">
    <property type="entry name" value="HTH_MERR_2"/>
    <property type="match status" value="1"/>
</dbReference>
<sequence length="252" mass="28234">MTSWSIQQVAKMAGTTSRALRHYGEIGLLRPSSIARNGYRYYDEHSLVRLQQILLLRDLGLGLPQIAAVLDREVTEADALENHRKWLEREQQRLARQIASVNTTINALRGGEELMAEKMFDGFDHAHYKDEVEQKWGKKAYADSDSWWHSKSQDEQTAWKKRLAELNGDWISAAEAGMKPESNEAQSLAERHVEWLRGTPGAPADTKAYVLGLADMYVADDRFAANYATASGGAAGAEFVRDALHVYANALL</sequence>
<evidence type="ECO:0000313" key="7">
    <source>
        <dbReference type="EMBL" id="MEJ1154376.1"/>
    </source>
</evidence>
<accession>A0ABU8LRV9</accession>
<reference evidence="7 8" key="1">
    <citation type="submission" date="2024-02" db="EMBL/GenBank/DDBJ databases">
        <authorList>
            <person name="Saticioglu I.B."/>
        </authorList>
    </citation>
    <scope>NUCLEOTIDE SEQUENCE [LARGE SCALE GENOMIC DNA]</scope>
    <source>
        <strain evidence="7 8">Mu-86</strain>
    </source>
</reference>
<name>A0ABU8LRV9_9MICO</name>
<keyword evidence="2" id="KW-0805">Transcription regulation</keyword>
<dbReference type="InterPro" id="IPR047057">
    <property type="entry name" value="MerR_fam"/>
</dbReference>
<keyword evidence="5" id="KW-0175">Coiled coil</keyword>
<dbReference type="SUPFAM" id="SSF46955">
    <property type="entry name" value="Putative DNA-binding domain"/>
    <property type="match status" value="1"/>
</dbReference>
<comment type="caution">
    <text evidence="7">The sequence shown here is derived from an EMBL/GenBank/DDBJ whole genome shotgun (WGS) entry which is preliminary data.</text>
</comment>